<feature type="region of interest" description="Disordered" evidence="1">
    <location>
        <begin position="1"/>
        <end position="27"/>
    </location>
</feature>
<dbReference type="AlphaFoldDB" id="A0A2K3N7S4"/>
<evidence type="ECO:0000313" key="2">
    <source>
        <dbReference type="EMBL" id="PNX99076.1"/>
    </source>
</evidence>
<dbReference type="EMBL" id="ASHM01017360">
    <property type="protein sequence ID" value="PNX99076.1"/>
    <property type="molecule type" value="Genomic_DNA"/>
</dbReference>
<proteinExistence type="predicted"/>
<reference evidence="2 3" key="1">
    <citation type="journal article" date="2014" name="Am. J. Bot.">
        <title>Genome assembly and annotation for red clover (Trifolium pratense; Fabaceae).</title>
        <authorList>
            <person name="Istvanek J."/>
            <person name="Jaros M."/>
            <person name="Krenek A."/>
            <person name="Repkova J."/>
        </authorList>
    </citation>
    <scope>NUCLEOTIDE SEQUENCE [LARGE SCALE GENOMIC DNA]</scope>
    <source>
        <strain evidence="3">cv. Tatra</strain>
        <tissue evidence="2">Young leaves</tissue>
    </source>
</reference>
<evidence type="ECO:0000256" key="1">
    <source>
        <dbReference type="SAM" id="MobiDB-lite"/>
    </source>
</evidence>
<organism evidence="2 3">
    <name type="scientific">Trifolium pratense</name>
    <name type="common">Red clover</name>
    <dbReference type="NCBI Taxonomy" id="57577"/>
    <lineage>
        <taxon>Eukaryota</taxon>
        <taxon>Viridiplantae</taxon>
        <taxon>Streptophyta</taxon>
        <taxon>Embryophyta</taxon>
        <taxon>Tracheophyta</taxon>
        <taxon>Spermatophyta</taxon>
        <taxon>Magnoliopsida</taxon>
        <taxon>eudicotyledons</taxon>
        <taxon>Gunneridae</taxon>
        <taxon>Pentapetalae</taxon>
        <taxon>rosids</taxon>
        <taxon>fabids</taxon>
        <taxon>Fabales</taxon>
        <taxon>Fabaceae</taxon>
        <taxon>Papilionoideae</taxon>
        <taxon>50 kb inversion clade</taxon>
        <taxon>NPAAA clade</taxon>
        <taxon>Hologalegina</taxon>
        <taxon>IRL clade</taxon>
        <taxon>Trifolieae</taxon>
        <taxon>Trifolium</taxon>
    </lineage>
</organism>
<sequence>GTLGCKRSIPMDPSNRLHNDDDESEPHGNITEYRALVGKLLYLTSTKPDIAFLVQQLSQFLDAPTSIHFKAAQKVLRYLKVNPGTSLFFPRSSSLQLLGFTYDDWGG</sequence>
<comment type="caution">
    <text evidence="2">The sequence shown here is derived from an EMBL/GenBank/DDBJ whole genome shotgun (WGS) entry which is preliminary data.</text>
</comment>
<evidence type="ECO:0000313" key="3">
    <source>
        <dbReference type="Proteomes" id="UP000236291"/>
    </source>
</evidence>
<dbReference type="Proteomes" id="UP000236291">
    <property type="component" value="Unassembled WGS sequence"/>
</dbReference>
<reference evidence="2 3" key="2">
    <citation type="journal article" date="2017" name="Front. Plant Sci.">
        <title>Gene Classification and Mining of Molecular Markers Useful in Red Clover (Trifolium pratense) Breeding.</title>
        <authorList>
            <person name="Istvanek J."/>
            <person name="Dluhosova J."/>
            <person name="Dluhos P."/>
            <person name="Patkova L."/>
            <person name="Nedelnik J."/>
            <person name="Repkova J."/>
        </authorList>
    </citation>
    <scope>NUCLEOTIDE SEQUENCE [LARGE SCALE GENOMIC DNA]</scope>
    <source>
        <strain evidence="3">cv. Tatra</strain>
        <tissue evidence="2">Young leaves</tissue>
    </source>
</reference>
<gene>
    <name evidence="2" type="ORF">L195_g022337</name>
</gene>
<protein>
    <submittedName>
        <fullName evidence="2">Retrovirus-related Pol polyprotein from transposon TNT 1-94</fullName>
    </submittedName>
</protein>
<dbReference type="PANTHER" id="PTHR11439:SF454">
    <property type="match status" value="1"/>
</dbReference>
<accession>A0A2K3N7S4</accession>
<feature type="non-terminal residue" evidence="2">
    <location>
        <position position="1"/>
    </location>
</feature>
<dbReference type="STRING" id="57577.A0A2K3N7S4"/>
<name>A0A2K3N7S4_TRIPR</name>
<dbReference type="PANTHER" id="PTHR11439">
    <property type="entry name" value="GAG-POL-RELATED RETROTRANSPOSON"/>
    <property type="match status" value="1"/>
</dbReference>